<organism evidence="1">
    <name type="scientific">Balaenoptera musculus</name>
    <name type="common">Blue whale</name>
    <dbReference type="NCBI Taxonomy" id="9771"/>
    <lineage>
        <taxon>Eukaryota</taxon>
        <taxon>Metazoa</taxon>
        <taxon>Chordata</taxon>
        <taxon>Craniata</taxon>
        <taxon>Vertebrata</taxon>
        <taxon>Euteleostomi</taxon>
        <taxon>Mammalia</taxon>
        <taxon>Eutheria</taxon>
        <taxon>Laurasiatheria</taxon>
        <taxon>Artiodactyla</taxon>
        <taxon>Whippomorpha</taxon>
        <taxon>Cetacea</taxon>
        <taxon>Mysticeti</taxon>
        <taxon>Balaenopteridae</taxon>
        <taxon>Balaenoptera</taxon>
    </lineage>
</organism>
<dbReference type="GeneTree" id="ENSGT01010000228891"/>
<name>A0A8C0DFX2_BALMU</name>
<dbReference type="AlphaFoldDB" id="A0A8C0DFX2"/>
<dbReference type="Ensembl" id="ENSBMST00010020584.1">
    <property type="protein sequence ID" value="ENSBMSP00010018624.1"/>
    <property type="gene ID" value="ENSBMSG00010013530.1"/>
</dbReference>
<protein>
    <submittedName>
        <fullName evidence="1">Uncharacterized protein</fullName>
    </submittedName>
</protein>
<reference evidence="1" key="1">
    <citation type="submission" date="2023-09" db="UniProtKB">
        <authorList>
            <consortium name="Ensembl"/>
        </authorList>
    </citation>
    <scope>IDENTIFICATION</scope>
</reference>
<accession>A0A8C0DFX2</accession>
<evidence type="ECO:0000313" key="1">
    <source>
        <dbReference type="Ensembl" id="ENSBMSP00010018624.1"/>
    </source>
</evidence>
<proteinExistence type="predicted"/>
<sequence>MGGTLATPCPVLHEALAVWHPHPRAAGSIGSYLSSPVPRSHEGEAQLSSVWGLEGRWRSTRPGCPGCVCSALPTASSLHSPCSL</sequence>